<gene>
    <name evidence="1" type="ORF">OA50_00986</name>
</gene>
<evidence type="ECO:0000313" key="2">
    <source>
        <dbReference type="Proteomes" id="UP000030960"/>
    </source>
</evidence>
<dbReference type="EMBL" id="JSUQ01000003">
    <property type="protein sequence ID" value="KHQ54394.1"/>
    <property type="molecule type" value="Genomic_DNA"/>
</dbReference>
<dbReference type="InterPro" id="IPR014710">
    <property type="entry name" value="RmlC-like_jellyroll"/>
</dbReference>
<sequence>MHYQLLFCDEAGESHWREVEVPLSEQVFAPPAQDILVSAPDAAQAMIWLRLEAGWNEPIHPTPKRQLLICLSGRIRVTASDGEARDFGPGDCWRMEDTSGKGHHTCVTGTGAFDCAIVQFD</sequence>
<dbReference type="Gene3D" id="2.60.120.10">
    <property type="entry name" value="Jelly Rolls"/>
    <property type="match status" value="1"/>
</dbReference>
<comment type="caution">
    <text evidence="1">The sequence shown here is derived from an EMBL/GenBank/DDBJ whole genome shotgun (WGS) entry which is preliminary data.</text>
</comment>
<protein>
    <submittedName>
        <fullName evidence="1">Cupin domain protein</fullName>
    </submittedName>
</protein>
<keyword evidence="2" id="KW-1185">Reference proteome</keyword>
<name>A0A0B3SVC0_9RHOB</name>
<proteinExistence type="predicted"/>
<dbReference type="AlphaFoldDB" id="A0A0B3SVC0"/>
<dbReference type="OrthoDB" id="7509071at2"/>
<evidence type="ECO:0000313" key="1">
    <source>
        <dbReference type="EMBL" id="KHQ54394.1"/>
    </source>
</evidence>
<dbReference type="SUPFAM" id="SSF51182">
    <property type="entry name" value="RmlC-like cupins"/>
    <property type="match status" value="1"/>
</dbReference>
<dbReference type="RefSeq" id="WP_052244301.1">
    <property type="nucleotide sequence ID" value="NZ_JSUQ01000003.1"/>
</dbReference>
<accession>A0A0B3SVC0</accession>
<dbReference type="InterPro" id="IPR011051">
    <property type="entry name" value="RmlC_Cupin_sf"/>
</dbReference>
<organism evidence="1 2">
    <name type="scientific">Mameliella alba</name>
    <dbReference type="NCBI Taxonomy" id="561184"/>
    <lineage>
        <taxon>Bacteria</taxon>
        <taxon>Pseudomonadati</taxon>
        <taxon>Pseudomonadota</taxon>
        <taxon>Alphaproteobacteria</taxon>
        <taxon>Rhodobacterales</taxon>
        <taxon>Roseobacteraceae</taxon>
        <taxon>Mameliella</taxon>
    </lineage>
</organism>
<dbReference type="STRING" id="561184.SAMN05216376_105100"/>
<dbReference type="Proteomes" id="UP000030960">
    <property type="component" value="Unassembled WGS sequence"/>
</dbReference>
<reference evidence="1 2" key="1">
    <citation type="submission" date="2014-10" db="EMBL/GenBank/DDBJ databases">
        <title>Genome sequence of Ponticoccus sp. strain UMTAT08 isolated from clonal culture of toxic dinoflagellate Alexandrium tamiyavanichii.</title>
        <authorList>
            <person name="Gan H.Y."/>
            <person name="Muhd D.-D."/>
            <person name="Mohd Noor M.E."/>
            <person name="Yeong Y.S."/>
            <person name="Usup G."/>
        </authorList>
    </citation>
    <scope>NUCLEOTIDE SEQUENCE [LARGE SCALE GENOMIC DNA]</scope>
    <source>
        <strain evidence="1 2">UMTAT08</strain>
    </source>
</reference>